<evidence type="ECO:0000256" key="2">
    <source>
        <dbReference type="ARBA" id="ARBA00009199"/>
    </source>
</evidence>
<dbReference type="InterPro" id="IPR020556">
    <property type="entry name" value="Amidase_CS"/>
</dbReference>
<dbReference type="PROSITE" id="PS00571">
    <property type="entry name" value="AMIDASES"/>
    <property type="match status" value="1"/>
</dbReference>
<evidence type="ECO:0000256" key="1">
    <source>
        <dbReference type="ARBA" id="ARBA00001311"/>
    </source>
</evidence>
<dbReference type="PIRSF" id="PIRSF001221">
    <property type="entry name" value="Amidase_fungi"/>
    <property type="match status" value="1"/>
</dbReference>
<dbReference type="InterPro" id="IPR036928">
    <property type="entry name" value="AS_sf"/>
</dbReference>
<organism evidence="6 7">
    <name type="scientific">Vanrija albida</name>
    <dbReference type="NCBI Taxonomy" id="181172"/>
    <lineage>
        <taxon>Eukaryota</taxon>
        <taxon>Fungi</taxon>
        <taxon>Dikarya</taxon>
        <taxon>Basidiomycota</taxon>
        <taxon>Agaricomycotina</taxon>
        <taxon>Tremellomycetes</taxon>
        <taxon>Trichosporonales</taxon>
        <taxon>Trichosporonaceae</taxon>
        <taxon>Vanrija</taxon>
    </lineage>
</organism>
<name>A0ABR3PSA0_9TREE</name>
<evidence type="ECO:0000256" key="4">
    <source>
        <dbReference type="ARBA" id="ARBA00022801"/>
    </source>
</evidence>
<dbReference type="InterPro" id="IPR023631">
    <property type="entry name" value="Amidase_dom"/>
</dbReference>
<dbReference type="Pfam" id="PF01425">
    <property type="entry name" value="Amidase"/>
    <property type="match status" value="1"/>
</dbReference>
<evidence type="ECO:0000313" key="6">
    <source>
        <dbReference type="EMBL" id="KAL1405329.1"/>
    </source>
</evidence>
<evidence type="ECO:0000259" key="5">
    <source>
        <dbReference type="Pfam" id="PF01425"/>
    </source>
</evidence>
<keyword evidence="7" id="KW-1185">Reference proteome</keyword>
<comment type="caution">
    <text evidence="6">The sequence shown here is derived from an EMBL/GenBank/DDBJ whole genome shotgun (WGS) entry which is preliminary data.</text>
</comment>
<protein>
    <recommendedName>
        <fullName evidence="3">amidase</fullName>
        <ecNumber evidence="3">3.5.1.4</ecNumber>
    </recommendedName>
</protein>
<dbReference type="RefSeq" id="XP_069205273.1">
    <property type="nucleotide sequence ID" value="XM_069357336.1"/>
</dbReference>
<dbReference type="Gene3D" id="3.90.1300.10">
    <property type="entry name" value="Amidase signature (AS) domain"/>
    <property type="match status" value="1"/>
</dbReference>
<dbReference type="Proteomes" id="UP001565368">
    <property type="component" value="Unassembled WGS sequence"/>
</dbReference>
<proteinExistence type="inferred from homology"/>
<evidence type="ECO:0000313" key="7">
    <source>
        <dbReference type="Proteomes" id="UP001565368"/>
    </source>
</evidence>
<evidence type="ECO:0000256" key="3">
    <source>
        <dbReference type="ARBA" id="ARBA00012922"/>
    </source>
</evidence>
<dbReference type="EC" id="3.5.1.4" evidence="3"/>
<dbReference type="PANTHER" id="PTHR46072:SF11">
    <property type="entry name" value="AMIDASE-RELATED"/>
    <property type="match status" value="1"/>
</dbReference>
<feature type="domain" description="Amidase" evidence="5">
    <location>
        <begin position="79"/>
        <end position="537"/>
    </location>
</feature>
<dbReference type="EMBL" id="JBBXJM010000007">
    <property type="protein sequence ID" value="KAL1405329.1"/>
    <property type="molecule type" value="Genomic_DNA"/>
</dbReference>
<dbReference type="SUPFAM" id="SSF75304">
    <property type="entry name" value="Amidase signature (AS) enzymes"/>
    <property type="match status" value="1"/>
</dbReference>
<accession>A0ABR3PSA0</accession>
<comment type="catalytic activity">
    <reaction evidence="1">
        <text>a monocarboxylic acid amide + H2O = a monocarboxylate + NH4(+)</text>
        <dbReference type="Rhea" id="RHEA:12020"/>
        <dbReference type="ChEBI" id="CHEBI:15377"/>
        <dbReference type="ChEBI" id="CHEBI:28938"/>
        <dbReference type="ChEBI" id="CHEBI:35757"/>
        <dbReference type="ChEBI" id="CHEBI:83628"/>
        <dbReference type="EC" id="3.5.1.4"/>
    </reaction>
</comment>
<keyword evidence="4" id="KW-0378">Hydrolase</keyword>
<comment type="similarity">
    <text evidence="2">Belongs to the amidase family.</text>
</comment>
<dbReference type="GeneID" id="95990001"/>
<sequence length="554" mass="59824">MTNDNKTWEDVAAAKQAARDALIPDAWRLPKETLDNLPKNVLDVPRKSGILTERELEITETTAPRLVEALIARKYTSVEVTTAFSKRAAIAHQLTNCLTEIFFEKGLAAAKAIDDEYAQTGKPKGPLHGLPISIKDCLNVPGYDSTIGIVKFANKPKTEDEEAQLVKILRNAGAVLYVKTNVPTGMLAIETVNNVWGLTPNPYNTDYGSGGSSGGEGALLALRGAPLGVGTDIGGSIRVPAAVNGLYGLKPAGGRFTSLGVVAGLPGQESVKSTTGPMAVDLESLTLWSKVVVDSKPWEVDPATFNIPWRTIELPEKLAFGLIIDNGLVRPTPSVERVLRETKAALEAAGHKVIEYTPFDAAQANQLLLRLLGADGANGLYQLLRAGEYPEPWPPGFELLEGVYQKFKDNPPTVGQLWQSQADRSAYLRKLLEGWTGSKEQTGTGRPFDGVIAATLPNPAHTHHKANYSGYTNLWNVADFTGVTFPAGVSKKTDTKPEDFEARNDFEKAAWADYNAEGLDGIPIGLQLLTTRHQEELGLKLTQVVVDALNKANK</sequence>
<gene>
    <name evidence="6" type="ORF">Q8F55_008958</name>
</gene>
<dbReference type="PANTHER" id="PTHR46072">
    <property type="entry name" value="AMIDASE-RELATED-RELATED"/>
    <property type="match status" value="1"/>
</dbReference>
<reference evidence="6 7" key="1">
    <citation type="submission" date="2023-08" db="EMBL/GenBank/DDBJ databases">
        <title>Annotated Genome Sequence of Vanrija albida AlHP1.</title>
        <authorList>
            <person name="Herzog R."/>
        </authorList>
    </citation>
    <scope>NUCLEOTIDE SEQUENCE [LARGE SCALE GENOMIC DNA]</scope>
    <source>
        <strain evidence="6 7">AlHP1</strain>
    </source>
</reference>